<keyword evidence="2" id="KW-1185">Reference proteome</keyword>
<accession>A0ACC1AG17</accession>
<organism evidence="1 2">
    <name type="scientific">Pistacia atlantica</name>
    <dbReference type="NCBI Taxonomy" id="434234"/>
    <lineage>
        <taxon>Eukaryota</taxon>
        <taxon>Viridiplantae</taxon>
        <taxon>Streptophyta</taxon>
        <taxon>Embryophyta</taxon>
        <taxon>Tracheophyta</taxon>
        <taxon>Spermatophyta</taxon>
        <taxon>Magnoliopsida</taxon>
        <taxon>eudicotyledons</taxon>
        <taxon>Gunneridae</taxon>
        <taxon>Pentapetalae</taxon>
        <taxon>rosids</taxon>
        <taxon>malvids</taxon>
        <taxon>Sapindales</taxon>
        <taxon>Anacardiaceae</taxon>
        <taxon>Pistacia</taxon>
    </lineage>
</organism>
<sequence>MVNNGFFVFSFFSFFLLLSMSTFYGATEGDRKVYIVYMGSLPEGEYSASSSHQTMLQEVVDASSVENIMVRSYKRSFNGFAAKLTDNERQKLASVKGVVSVFPSTTLQLHTTRSWDFIGLGDSAKRNPSVESDVIIGVLDTGIWPESESFSDEGFGPAPKKWKGACKGGRNFTCNKKVIGARFYSSLEGANGTAIDEDGHGTHTASTAAGNKVKDANLFGVGQGTARGGVPSSRIAVYKVCSSTGCQAADILAGFDDAIADGVDLLSISIGGEAVNFTQDPIAIGSFHAMAKGILTLNSAGNSGPFLGSTGSVSPWMLSVAASTTDRLFIDRVVLGNGTAIVGAAINGFTQNGKKYPLVIGAQVSSDCPPPGDLTCSGACLNSSLVKGKIVLCEQPTGDIAAHRAGATGSVIENSLLSFVVSLPATSVTSSDYDSIIDYMDSTKSPQAEILKTEIIKDSDAPSLALFSSRGPNTILPEILKPDISAPGVDILAAFSPIAPLTADVEDKRHVKFNILSGTSMACPHAAGVAAYVKTFNPTWSPSAIKSAIMTTAFPMNETKTTDAEFAYGSGHVNPIKAVNPGLVYDAFEEDYIRMLCSAGYNEEMLRLVTGDNSTCPKASSKASPKDLNYPSMSSKVSLGKPFTINFHRTVTNVGLPNSTYKAQVFSSSEVGIEVVPEVLSFESKNEKKSFDVTVTGKGVTVTTIFSGSLVWSDGVHSVRSPVAVIATT</sequence>
<gene>
    <name evidence="1" type="ORF">Patl1_31236</name>
</gene>
<proteinExistence type="predicted"/>
<name>A0ACC1AG17_9ROSI</name>
<protein>
    <submittedName>
        <fullName evidence="1">Uncharacterized protein</fullName>
    </submittedName>
</protein>
<evidence type="ECO:0000313" key="1">
    <source>
        <dbReference type="EMBL" id="KAJ0084676.1"/>
    </source>
</evidence>
<dbReference type="Proteomes" id="UP001164250">
    <property type="component" value="Chromosome 11"/>
</dbReference>
<evidence type="ECO:0000313" key="2">
    <source>
        <dbReference type="Proteomes" id="UP001164250"/>
    </source>
</evidence>
<comment type="caution">
    <text evidence="1">The sequence shown here is derived from an EMBL/GenBank/DDBJ whole genome shotgun (WGS) entry which is preliminary data.</text>
</comment>
<dbReference type="EMBL" id="CM047907">
    <property type="protein sequence ID" value="KAJ0084676.1"/>
    <property type="molecule type" value="Genomic_DNA"/>
</dbReference>
<reference evidence="2" key="1">
    <citation type="journal article" date="2023" name="G3 (Bethesda)">
        <title>Genome assembly and association tests identify interacting loci associated with vigor, precocity, and sex in interspecific pistachio rootstocks.</title>
        <authorList>
            <person name="Palmer W."/>
            <person name="Jacygrad E."/>
            <person name="Sagayaradj S."/>
            <person name="Cavanaugh K."/>
            <person name="Han R."/>
            <person name="Bertier L."/>
            <person name="Beede B."/>
            <person name="Kafkas S."/>
            <person name="Golino D."/>
            <person name="Preece J."/>
            <person name="Michelmore R."/>
        </authorList>
    </citation>
    <scope>NUCLEOTIDE SEQUENCE [LARGE SCALE GENOMIC DNA]</scope>
</reference>